<organism evidence="1 2">
    <name type="scientific">Brevibacterium rongguiense</name>
    <dbReference type="NCBI Taxonomy" id="2695267"/>
    <lineage>
        <taxon>Bacteria</taxon>
        <taxon>Bacillati</taxon>
        <taxon>Actinomycetota</taxon>
        <taxon>Actinomycetes</taxon>
        <taxon>Micrococcales</taxon>
        <taxon>Brevibacteriaceae</taxon>
        <taxon>Brevibacterium</taxon>
    </lineage>
</organism>
<dbReference type="AlphaFoldDB" id="A0A6N9H9F3"/>
<proteinExistence type="predicted"/>
<gene>
    <name evidence="1" type="ORF">GSY69_10920</name>
</gene>
<keyword evidence="2" id="KW-1185">Reference proteome</keyword>
<name>A0A6N9H9F3_9MICO</name>
<sequence length="113" mass="12594">MTLVKRGYSYAANFPHQTPDSLNDLHGPTAGSVTVGHHINTALDPTYSLDSPARARSFYSATVRDGTPADHARYLNKELLIAMWPDLNLPTRCRVIWETKFPELTHHGKDAHA</sequence>
<evidence type="ECO:0000313" key="1">
    <source>
        <dbReference type="EMBL" id="MYM20461.1"/>
    </source>
</evidence>
<dbReference type="RefSeq" id="WP_160953877.1">
    <property type="nucleotide sequence ID" value="NZ_WWEQ01000054.1"/>
</dbReference>
<evidence type="ECO:0000313" key="2">
    <source>
        <dbReference type="Proteomes" id="UP000469215"/>
    </source>
</evidence>
<dbReference type="Proteomes" id="UP000469215">
    <property type="component" value="Unassembled WGS sequence"/>
</dbReference>
<protein>
    <submittedName>
        <fullName evidence="1">Uncharacterized protein</fullName>
    </submittedName>
</protein>
<comment type="caution">
    <text evidence="1">The sequence shown here is derived from an EMBL/GenBank/DDBJ whole genome shotgun (WGS) entry which is preliminary data.</text>
</comment>
<reference evidence="1 2" key="1">
    <citation type="submission" date="2020-01" db="EMBL/GenBank/DDBJ databases">
        <authorList>
            <person name="Deng T."/>
        </authorList>
    </citation>
    <scope>NUCLEOTIDE SEQUENCE [LARGE SCALE GENOMIC DNA]</scope>
    <source>
        <strain evidence="1 2">5221</strain>
    </source>
</reference>
<dbReference type="EMBL" id="WWEQ01000054">
    <property type="protein sequence ID" value="MYM20461.1"/>
    <property type="molecule type" value="Genomic_DNA"/>
</dbReference>
<accession>A0A6N9H9F3</accession>